<comment type="caution">
    <text evidence="2">The sequence shown here is derived from an EMBL/GenBank/DDBJ whole genome shotgun (WGS) entry which is preliminary data.</text>
</comment>
<feature type="non-terminal residue" evidence="2">
    <location>
        <position position="1"/>
    </location>
</feature>
<reference evidence="2" key="1">
    <citation type="journal article" date="2015" name="Nature">
        <title>Complex archaea that bridge the gap between prokaryotes and eukaryotes.</title>
        <authorList>
            <person name="Spang A."/>
            <person name="Saw J.H."/>
            <person name="Jorgensen S.L."/>
            <person name="Zaremba-Niedzwiedzka K."/>
            <person name="Martijn J."/>
            <person name="Lind A.E."/>
            <person name="van Eijk R."/>
            <person name="Schleper C."/>
            <person name="Guy L."/>
            <person name="Ettema T.J."/>
        </authorList>
    </citation>
    <scope>NUCLEOTIDE SEQUENCE</scope>
</reference>
<accession>A0A0F8Z3B0</accession>
<organism evidence="2">
    <name type="scientific">marine sediment metagenome</name>
    <dbReference type="NCBI Taxonomy" id="412755"/>
    <lineage>
        <taxon>unclassified sequences</taxon>
        <taxon>metagenomes</taxon>
        <taxon>ecological metagenomes</taxon>
    </lineage>
</organism>
<evidence type="ECO:0000313" key="2">
    <source>
        <dbReference type="EMBL" id="KKK60899.1"/>
    </source>
</evidence>
<dbReference type="AlphaFoldDB" id="A0A0F8Z3B0"/>
<protein>
    <submittedName>
        <fullName evidence="2">Uncharacterized protein</fullName>
    </submittedName>
</protein>
<evidence type="ECO:0000256" key="1">
    <source>
        <dbReference type="SAM" id="MobiDB-lite"/>
    </source>
</evidence>
<proteinExistence type="predicted"/>
<sequence>AKGRARRIPAEERTIAAGCPWNVSLLKYSLNPRMNPEYVASEMDAARQELTESEFASEFEGLMSTAEGAMFPQLAERHLTQIPRDTYENCVWVLGVDQGPKNFAGVLLGFDGKKVIVANEYFDNDPRTMKYKMGVMRDLVPNWIHTLGGDPYMWRLTIFDCDPPILRELDEFEDDALEWPTDVTFRVKDMKGRYTQENWRRETYEFFNSMAQRTDTNIYFDIENCDFLHDQLLRAQARRGDESMKQKGWIIKDAIRGDHVPDAFIMALFTIMSGQLIIPDRVFKTDIDPWEDAKKAMEYRIRNDENQELKGFPGYKSSTPNETFKEIFGRERKQRQKGPQQPKEAWHYKDY</sequence>
<dbReference type="EMBL" id="LAZR01062743">
    <property type="protein sequence ID" value="KKK60899.1"/>
    <property type="molecule type" value="Genomic_DNA"/>
</dbReference>
<gene>
    <name evidence="2" type="ORF">LCGC14_3019750</name>
</gene>
<feature type="region of interest" description="Disordered" evidence="1">
    <location>
        <begin position="327"/>
        <end position="351"/>
    </location>
</feature>
<name>A0A0F8Z3B0_9ZZZZ</name>